<accession>A0ACB9YJ99</accession>
<evidence type="ECO:0000313" key="2">
    <source>
        <dbReference type="Proteomes" id="UP001497700"/>
    </source>
</evidence>
<evidence type="ECO:0000313" key="1">
    <source>
        <dbReference type="EMBL" id="KAI4859247.1"/>
    </source>
</evidence>
<sequence length="696" mass="79767">MSHHDLDYTGHRLQLVGSRIVEPSECGSGHRVMPMRHQHHHHHQRTPSSHSDDAQLGKQRSRDTPEFFKNEAATNFELFYDLWFVANLNVFTSIHDISDLAQFNSFIGYMVLLWTTWLLTTLYDVRFTADSVWERCCKAVHLGVMIGFAEIGTNFDPNDQIVSVFRTMSLFLAVSRFVLALQYGMVLFQIRKYADGKRPMAFTAVLHLCAAAIYLGVSFRYDLGRSSRVFLVWYIGGVIEMALHLSFSQLSHVLTFLGTHLGERLNLLTLVILGEGCIILAKSITLVVKDTFVKDVNFTMWSPEIIGLVTASTALIYIIFQLYFDWMHDEHSMSKRYQVWWTSLHLPFHIALTLLLEGANQCIVWARVYESATAAVEKVVKAAEEVLADDPTSQKVSDSIKDIIEPFLQKYQPLDVLEAWESVKELLADIASFPDSFWEDPDESTKEHFDADTTELLNTMVNAVYNAFEITPPEEEKGTTQPEYQQSEIAMSIVRRFILIYIYLFACAGVVLLMMTIMHVISKRRGWTPFNIFRTVICIVVSIVLALLTIIASNEDAVFRDENYTSFIGSVWMLPTITISYFAVLVLTHLPHPSGWCMGHLRRGSYKEVEAQKEAHESHVLTEMTKRNHPIHDFEDRRTGYTSVDNAIRSPPLAGYDEHRHERSRSDRSRRHSRHSHDRRRSSGARNTTEYRGASH</sequence>
<name>A0ACB9YJ99_9PEZI</name>
<organism evidence="1 2">
    <name type="scientific">Hypoxylon rubiginosum</name>
    <dbReference type="NCBI Taxonomy" id="110542"/>
    <lineage>
        <taxon>Eukaryota</taxon>
        <taxon>Fungi</taxon>
        <taxon>Dikarya</taxon>
        <taxon>Ascomycota</taxon>
        <taxon>Pezizomycotina</taxon>
        <taxon>Sordariomycetes</taxon>
        <taxon>Xylariomycetidae</taxon>
        <taxon>Xylariales</taxon>
        <taxon>Hypoxylaceae</taxon>
        <taxon>Hypoxylon</taxon>
    </lineage>
</organism>
<proteinExistence type="predicted"/>
<keyword evidence="2" id="KW-1185">Reference proteome</keyword>
<protein>
    <submittedName>
        <fullName evidence="1">Uncharacterized protein</fullName>
    </submittedName>
</protein>
<comment type="caution">
    <text evidence="1">The sequence shown here is derived from an EMBL/GenBank/DDBJ whole genome shotgun (WGS) entry which is preliminary data.</text>
</comment>
<reference evidence="1 2" key="1">
    <citation type="journal article" date="2022" name="New Phytol.">
        <title>Ecological generalism drives hyperdiversity of secondary metabolite gene clusters in xylarialean endophytes.</title>
        <authorList>
            <person name="Franco M.E.E."/>
            <person name="Wisecaver J.H."/>
            <person name="Arnold A.E."/>
            <person name="Ju Y.M."/>
            <person name="Slot J.C."/>
            <person name="Ahrendt S."/>
            <person name="Moore L.P."/>
            <person name="Eastman K.E."/>
            <person name="Scott K."/>
            <person name="Konkel Z."/>
            <person name="Mondo S.J."/>
            <person name="Kuo A."/>
            <person name="Hayes R.D."/>
            <person name="Haridas S."/>
            <person name="Andreopoulos B."/>
            <person name="Riley R."/>
            <person name="LaButti K."/>
            <person name="Pangilinan J."/>
            <person name="Lipzen A."/>
            <person name="Amirebrahimi M."/>
            <person name="Yan J."/>
            <person name="Adam C."/>
            <person name="Keymanesh K."/>
            <person name="Ng V."/>
            <person name="Louie K."/>
            <person name="Northen T."/>
            <person name="Drula E."/>
            <person name="Henrissat B."/>
            <person name="Hsieh H.M."/>
            <person name="Youens-Clark K."/>
            <person name="Lutzoni F."/>
            <person name="Miadlikowska J."/>
            <person name="Eastwood D.C."/>
            <person name="Hamelin R.C."/>
            <person name="Grigoriev I.V."/>
            <person name="U'Ren J.M."/>
        </authorList>
    </citation>
    <scope>NUCLEOTIDE SEQUENCE [LARGE SCALE GENOMIC DNA]</scope>
    <source>
        <strain evidence="1 2">CBS 119005</strain>
    </source>
</reference>
<gene>
    <name evidence="1" type="ORF">F4820DRAFT_440386</name>
</gene>
<dbReference type="Proteomes" id="UP001497700">
    <property type="component" value="Unassembled WGS sequence"/>
</dbReference>
<dbReference type="EMBL" id="MU393647">
    <property type="protein sequence ID" value="KAI4859247.1"/>
    <property type="molecule type" value="Genomic_DNA"/>
</dbReference>